<feature type="region of interest" description="Disordered" evidence="2">
    <location>
        <begin position="819"/>
        <end position="845"/>
    </location>
</feature>
<dbReference type="GO" id="GO:0035148">
    <property type="term" value="P:tube formation"/>
    <property type="evidence" value="ECO:0007669"/>
    <property type="project" value="TreeGrafter"/>
</dbReference>
<dbReference type="VEuPathDB" id="VectorBase:AMAM001893"/>
<evidence type="ECO:0000256" key="2">
    <source>
        <dbReference type="SAM" id="MobiDB-lite"/>
    </source>
</evidence>
<dbReference type="PANTHER" id="PTHR34343:SF1">
    <property type="entry name" value="SEROLOGICALLY DEFINED COLON CANCER ANTIGEN 8"/>
    <property type="match status" value="1"/>
</dbReference>
<feature type="region of interest" description="Disordered" evidence="2">
    <location>
        <begin position="618"/>
        <end position="687"/>
    </location>
</feature>
<dbReference type="GO" id="GO:0005814">
    <property type="term" value="C:centriole"/>
    <property type="evidence" value="ECO:0007669"/>
    <property type="project" value="TreeGrafter"/>
</dbReference>
<feature type="compositionally biased region" description="Polar residues" evidence="2">
    <location>
        <begin position="1059"/>
        <end position="1073"/>
    </location>
</feature>
<accession>A0A182S8N7</accession>
<feature type="region of interest" description="Disordered" evidence="2">
    <location>
        <begin position="1251"/>
        <end position="1340"/>
    </location>
</feature>
<feature type="compositionally biased region" description="Gly residues" evidence="2">
    <location>
        <begin position="937"/>
        <end position="949"/>
    </location>
</feature>
<feature type="compositionally biased region" description="Polar residues" evidence="2">
    <location>
        <begin position="1320"/>
        <end position="1329"/>
    </location>
</feature>
<dbReference type="InterPro" id="IPR031887">
    <property type="entry name" value="SDCCAG8"/>
</dbReference>
<dbReference type="Pfam" id="PF15964">
    <property type="entry name" value="CCCAP"/>
    <property type="match status" value="2"/>
</dbReference>
<feature type="compositionally biased region" description="Basic and acidic residues" evidence="2">
    <location>
        <begin position="984"/>
        <end position="993"/>
    </location>
</feature>
<feature type="compositionally biased region" description="Polar residues" evidence="2">
    <location>
        <begin position="640"/>
        <end position="664"/>
    </location>
</feature>
<feature type="compositionally biased region" description="Basic and acidic residues" evidence="2">
    <location>
        <begin position="1048"/>
        <end position="1058"/>
    </location>
</feature>
<feature type="compositionally biased region" description="Low complexity" evidence="2">
    <location>
        <begin position="1304"/>
        <end position="1319"/>
    </location>
</feature>
<feature type="region of interest" description="Disordered" evidence="2">
    <location>
        <begin position="778"/>
        <end position="797"/>
    </location>
</feature>
<reference evidence="3" key="2">
    <citation type="submission" date="2020-05" db="UniProtKB">
        <authorList>
            <consortium name="EnsemblMetazoa"/>
        </authorList>
    </citation>
    <scope>IDENTIFICATION</scope>
    <source>
        <strain evidence="3">maculatus3</strain>
    </source>
</reference>
<feature type="region of interest" description="Disordered" evidence="2">
    <location>
        <begin position="900"/>
        <end position="1077"/>
    </location>
</feature>
<feature type="compositionally biased region" description="Polar residues" evidence="2">
    <location>
        <begin position="819"/>
        <end position="838"/>
    </location>
</feature>
<keyword evidence="1" id="KW-0175">Coiled coil</keyword>
<feature type="compositionally biased region" description="Basic and acidic residues" evidence="2">
    <location>
        <begin position="1011"/>
        <end position="1032"/>
    </location>
</feature>
<feature type="compositionally biased region" description="Low complexity" evidence="2">
    <location>
        <begin position="1119"/>
        <end position="1128"/>
    </location>
</feature>
<reference evidence="4" key="1">
    <citation type="submission" date="2013-09" db="EMBL/GenBank/DDBJ databases">
        <title>The Genome Sequence of Anopheles maculatus species B.</title>
        <authorList>
            <consortium name="The Broad Institute Genomics Platform"/>
            <person name="Neafsey D.E."/>
            <person name="Besansky N."/>
            <person name="Howell P."/>
            <person name="Walton C."/>
            <person name="Young S.K."/>
            <person name="Zeng Q."/>
            <person name="Gargeya S."/>
            <person name="Fitzgerald M."/>
            <person name="Haas B."/>
            <person name="Abouelleil A."/>
            <person name="Allen A.W."/>
            <person name="Alvarado L."/>
            <person name="Arachchi H.M."/>
            <person name="Berlin A.M."/>
            <person name="Chapman S.B."/>
            <person name="Gainer-Dewar J."/>
            <person name="Goldberg J."/>
            <person name="Griggs A."/>
            <person name="Gujja S."/>
            <person name="Hansen M."/>
            <person name="Howarth C."/>
            <person name="Imamovic A."/>
            <person name="Ireland A."/>
            <person name="Larimer J."/>
            <person name="McCowan C."/>
            <person name="Murphy C."/>
            <person name="Pearson M."/>
            <person name="Poon T.W."/>
            <person name="Priest M."/>
            <person name="Roberts A."/>
            <person name="Saif S."/>
            <person name="Shea T."/>
            <person name="Sisk P."/>
            <person name="Sykes S."/>
            <person name="Wortman J."/>
            <person name="Nusbaum C."/>
            <person name="Birren B."/>
        </authorList>
    </citation>
    <scope>NUCLEOTIDE SEQUENCE [LARGE SCALE GENOMIC DNA]</scope>
    <source>
        <strain evidence="4">maculatus3</strain>
    </source>
</reference>
<evidence type="ECO:0000313" key="3">
    <source>
        <dbReference type="EnsemblMetazoa" id="AMAM001893-PA"/>
    </source>
</evidence>
<feature type="region of interest" description="Disordered" evidence="2">
    <location>
        <begin position="261"/>
        <end position="285"/>
    </location>
</feature>
<feature type="compositionally biased region" description="Basic and acidic residues" evidence="2">
    <location>
        <begin position="785"/>
        <end position="797"/>
    </location>
</feature>
<feature type="compositionally biased region" description="Polar residues" evidence="2">
    <location>
        <begin position="1099"/>
        <end position="1113"/>
    </location>
</feature>
<evidence type="ECO:0000256" key="1">
    <source>
        <dbReference type="SAM" id="Coils"/>
    </source>
</evidence>
<dbReference type="PANTHER" id="PTHR34343">
    <property type="entry name" value="SEROLOGICALLY DEFINED COLON CANCER ANTIGEN 8"/>
    <property type="match status" value="1"/>
</dbReference>
<organism evidence="3 4">
    <name type="scientific">Anopheles maculatus</name>
    <dbReference type="NCBI Taxonomy" id="74869"/>
    <lineage>
        <taxon>Eukaryota</taxon>
        <taxon>Metazoa</taxon>
        <taxon>Ecdysozoa</taxon>
        <taxon>Arthropoda</taxon>
        <taxon>Hexapoda</taxon>
        <taxon>Insecta</taxon>
        <taxon>Pterygota</taxon>
        <taxon>Neoptera</taxon>
        <taxon>Endopterygota</taxon>
        <taxon>Diptera</taxon>
        <taxon>Nematocera</taxon>
        <taxon>Culicoidea</taxon>
        <taxon>Culicidae</taxon>
        <taxon>Anophelinae</taxon>
        <taxon>Anopheles</taxon>
        <taxon>Anopheles maculatus group</taxon>
    </lineage>
</organism>
<feature type="coiled-coil region" evidence="1">
    <location>
        <begin position="213"/>
        <end position="254"/>
    </location>
</feature>
<feature type="compositionally biased region" description="Basic residues" evidence="2">
    <location>
        <begin position="1168"/>
        <end position="1185"/>
    </location>
</feature>
<feature type="compositionally biased region" description="Low complexity" evidence="2">
    <location>
        <begin position="1202"/>
        <end position="1212"/>
    </location>
</feature>
<feature type="coiled-coil region" evidence="1">
    <location>
        <begin position="449"/>
        <end position="554"/>
    </location>
</feature>
<dbReference type="GO" id="GO:0005813">
    <property type="term" value="C:centrosome"/>
    <property type="evidence" value="ECO:0007669"/>
    <property type="project" value="InterPro"/>
</dbReference>
<proteinExistence type="predicted"/>
<sequence>MKTGYGLNTADSLGYLGYGSKPYSSLTYVGSKGYGSSSAGLRSKSAFDKDAIMSKVKKPKLRQAKYMKLLMKTSTEKIETPLYKKKTFDFTDYAYREAVNRLKFLLTEAYEPTKAATSYYYRSVDDGKSEVSDSQSVVERPSITEVSKYFPSTAVTRYGSTLGRRYSFLNKDAAAGPLKPALSNSSLHPVPSSVHATQSLEAAQPPPELLGFIEKQESYIEQLERESQYCREELSTLLKKVKEVVSENEALTDRSRSKALYQLDSSESEDVDYGDRGKGKGSLSGPSIVFESRISELEAQLAQSQIDLKKLFNENEDNKRKLLHGASDVGNADAYRKQVENLQRDKQNLEETVRKLQLSIDQLKDTEACNFSKSQRSRDMIEQVAFERNQGEIEIRRLKDELERQHERVREVQHEMAKRIADERASAERRYTYHVDQLGGDLSSQWEHATKLQLEVERMKRIESDYKRELNQKNSQIDELKMELKNKSAIFMSDLNQASAEKQSLEQEITSLRLQLERAERQSKVEVSRLTAEITSLRQRLDRADADLLHSKRENLKLADDVASLEKELTLGELNRETRPSKELAKIISDMEAKHSASEGNGCVSRILTHSTNTANNATLASTHPRTTNQHSSENHQSDSTKTCRTHQQFVENSCNSNSSTTHPCSRPFAKQTDGKGNTLSEGHVGCDRPSHPIKIDVNVRIGRRAIANDSSVGRFIVSFHTPSYARFSFGLDVSQSSKNRVREEKRELRQTNSELMERLKQIWHNYKQISPAFRKSSVASSGGDFREPLNDDSTSAHHDQEIDYLQENLEFLTKHINTSNPSATASNDTNQYASTNPAMDDNRYSNDLQASLYNQADSGSYPGGAAGSGVAPDASAAAAYSSPSPNQSIVRDDVNAYEAVNSGSRPGSTAARYAPQPGNGRAMAPSSDTYDDAATGGVGAGRQYGNAGGKSSRPESRTSDRQQYAQPKQPPELSRNNSVADYVDPKRSESRLSRSSVTNEDGVRSGGVPKESEYGRTVEPERLSRTSDSTKPDSAGGGAASGSSGRLSRESVADQRASRQSMQSLAGSQQYGTADGIDPATAQYTAQQQYGEFAYQTGDQQQYSALDDQSTAGYDPSQQQYTDQQQYEGYAEHSTPLSKFMMNPATPPEPALYSSQSHQHLLQHQPQRQHHLQPHQHQSSHNRPLKYLPPQSHPHHPPPRQYQQQQQQQQPQPQPRHPLPREAANSSQESQQSQWNRRKVTELWGIHVPVHHPGQELTDSDTNNHPARDDKPSSAHPCCRNSLPRQQLPKTCEFQPIDSYPKLSISSPSLFGSSPDLSQTPSPTSTVLKNYDAASPNPI</sequence>
<name>A0A182S8N7_9DIPT</name>
<dbReference type="Proteomes" id="UP000075901">
    <property type="component" value="Unassembled WGS sequence"/>
</dbReference>
<feature type="region of interest" description="Disordered" evidence="2">
    <location>
        <begin position="1099"/>
        <end position="1237"/>
    </location>
</feature>
<dbReference type="EnsemblMetazoa" id="AMAM001893-RA">
    <property type="protein sequence ID" value="AMAM001893-PA"/>
    <property type="gene ID" value="AMAM001893"/>
</dbReference>
<dbReference type="GO" id="GO:0030010">
    <property type="term" value="P:establishment of cell polarity"/>
    <property type="evidence" value="ECO:0007669"/>
    <property type="project" value="TreeGrafter"/>
</dbReference>
<keyword evidence="4" id="KW-1185">Reference proteome</keyword>
<evidence type="ECO:0000313" key="4">
    <source>
        <dbReference type="Proteomes" id="UP000075901"/>
    </source>
</evidence>
<feature type="coiled-coil region" evidence="1">
    <location>
        <begin position="294"/>
        <end position="419"/>
    </location>
</feature>
<feature type="compositionally biased region" description="Low complexity" evidence="2">
    <location>
        <begin position="1155"/>
        <end position="1167"/>
    </location>
</feature>
<dbReference type="GO" id="GO:0007098">
    <property type="term" value="P:centrosome cycle"/>
    <property type="evidence" value="ECO:0007669"/>
    <property type="project" value="InterPro"/>
</dbReference>
<feature type="coiled-coil region" evidence="1">
    <location>
        <begin position="732"/>
        <end position="762"/>
    </location>
</feature>
<protein>
    <submittedName>
        <fullName evidence="3">Uncharacterized protein</fullName>
    </submittedName>
</protein>
<dbReference type="GO" id="GO:0001764">
    <property type="term" value="P:neuron migration"/>
    <property type="evidence" value="ECO:0007669"/>
    <property type="project" value="TreeGrafter"/>
</dbReference>